<evidence type="ECO:0000256" key="1">
    <source>
        <dbReference type="SAM" id="Phobius"/>
    </source>
</evidence>
<proteinExistence type="predicted"/>
<keyword evidence="1" id="KW-0812">Transmembrane</keyword>
<organism evidence="2 3">
    <name type="scientific">Pseudomonas chlororaphis</name>
    <dbReference type="NCBI Taxonomy" id="587753"/>
    <lineage>
        <taxon>Bacteria</taxon>
        <taxon>Pseudomonadati</taxon>
        <taxon>Pseudomonadota</taxon>
        <taxon>Gammaproteobacteria</taxon>
        <taxon>Pseudomonadales</taxon>
        <taxon>Pseudomonadaceae</taxon>
        <taxon>Pseudomonas</taxon>
    </lineage>
</organism>
<name>A0A3G7TSP1_9PSED</name>
<keyword evidence="1" id="KW-1133">Transmembrane helix</keyword>
<protein>
    <submittedName>
        <fullName evidence="2">Uncharacterized protein</fullName>
    </submittedName>
</protein>
<evidence type="ECO:0000313" key="3">
    <source>
        <dbReference type="Proteomes" id="UP000268048"/>
    </source>
</evidence>
<evidence type="ECO:0000313" key="2">
    <source>
        <dbReference type="EMBL" id="AZE49289.1"/>
    </source>
</evidence>
<dbReference type="AlphaFoldDB" id="A0A3G7TSP1"/>
<feature type="transmembrane region" description="Helical" evidence="1">
    <location>
        <begin position="6"/>
        <end position="32"/>
    </location>
</feature>
<dbReference type="EMBL" id="CP027753">
    <property type="protein sequence ID" value="AZE49289.1"/>
    <property type="molecule type" value="Genomic_DNA"/>
</dbReference>
<accession>A0A3G7TSP1</accession>
<keyword evidence="1" id="KW-0472">Membrane</keyword>
<dbReference type="Proteomes" id="UP000268048">
    <property type="component" value="Chromosome"/>
</dbReference>
<gene>
    <name evidence="2" type="ORF">C4K04_3617</name>
</gene>
<reference evidence="2 3" key="1">
    <citation type="submission" date="2018-03" db="EMBL/GenBank/DDBJ databases">
        <title>Diversity of phytobeneficial traits revealed by whole-genome analysis of worldwide-isolated phenazine-producing Pseudomonas spp.</title>
        <authorList>
            <person name="Biessy A."/>
            <person name="Novinscak A."/>
            <person name="Blom J."/>
            <person name="Leger G."/>
            <person name="Thomashow L.S."/>
            <person name="Cazorla F.M."/>
            <person name="Josic D."/>
            <person name="Filion M."/>
        </authorList>
    </citation>
    <scope>NUCLEOTIDE SEQUENCE [LARGE SCALE GENOMIC DNA]</scope>
    <source>
        <strain evidence="2 3">B25</strain>
    </source>
</reference>
<sequence>MFSHEGLGLMSIFIVLLLCVLAMFIHSVHALWSWVQRRRRRLSVENTRREGKPYSR</sequence>